<proteinExistence type="inferred from homology"/>
<gene>
    <name evidence="3" type="ORF">Scep_019270</name>
</gene>
<keyword evidence="4" id="KW-1185">Reference proteome</keyword>
<accession>A0AAP0IBI0</accession>
<feature type="region of interest" description="Disordered" evidence="2">
    <location>
        <begin position="389"/>
        <end position="418"/>
    </location>
</feature>
<dbReference type="Pfam" id="PF05794">
    <property type="entry name" value="Tcp11"/>
    <property type="match status" value="1"/>
</dbReference>
<evidence type="ECO:0000313" key="3">
    <source>
        <dbReference type="EMBL" id="KAK9111751.1"/>
    </source>
</evidence>
<dbReference type="InterPro" id="IPR008862">
    <property type="entry name" value="Tcp11"/>
</dbReference>
<dbReference type="GO" id="GO:0007165">
    <property type="term" value="P:signal transduction"/>
    <property type="evidence" value="ECO:0007669"/>
    <property type="project" value="TreeGrafter"/>
</dbReference>
<comment type="caution">
    <text evidence="3">The sequence shown here is derived from an EMBL/GenBank/DDBJ whole genome shotgun (WGS) entry which is preliminary data.</text>
</comment>
<dbReference type="Proteomes" id="UP001419268">
    <property type="component" value="Unassembled WGS sequence"/>
</dbReference>
<sequence length="1194" mass="133960">MATGVEATETGGAAGIALEFPMNDLSPSSSCSSSPPPPKIPRRIKQRLMECRSPSATTVEEIEAKLREADLRRQQFHEWLSTKARPKPRSPSWSSSQDDDPGQRLEAKLHAAEQKRLNILAKSKKRLARLDEIRQAAKTGVEMRFESKREELGSKVESRVQQAEANRLLLLKAHRQRRAAAKERTAKSLLQRMAQEKKYKERVRAAIYQKRAAAEKKRLVLLEAEKTRVHARVVQVQQVANSVNHQRETERRKIKDQLEYRLQRARRQRAEYLRQRGNLHSIIRSKTDKQGEILSRKLARCWRRFMRSRRTTFSLVKDYEALGINETFVKVMPFEQLALRIESAENLQTVKALLDRLEYRLVLSQAVTVGASKSSNLSDIDHLLQRLASPKRRSPRDSAMKGRAIKKTGSSREGSQNQAKLSRYPVRVFLCAYMILGHPDAVFNGQGEREITLSQSASDLVHEFELLINIILDGSSLNTEQLSANMSSSRRKFRTQLQSFDAAWCSYLYNFVVWKVKDARSLEEDLVRAACQLELSMMQTCKLKAEGDIDSLSHDMKAIQKQVMEDQRLLRENVQRLSGEAGIERMECALSDARSRFFEAKENGASPPIAHISSPNPPSSSPGSFSAPVSKERSLAGDNENTAGDRRRGVARSLFGKDDSSQLKKHGLSTSSSNVGGLLGSSAEKLLMENELLVNEIVHDFHHSITNSFSTSDDDRNGIKAQIRATMEKAFWDGIAEILKEDKPDYSHVIELMKEVKDELCEMAPQNWREDIVNAIDLEILSQVLSSGNLDMEYFGKILDFSLATLRKLSALDKENEMMNVHKQLMDELYEISRDKSKLNVSFIVAMIKGLRFVLERIQDLKREISKARIRMIEPFIKGPAGLDYLGKAFADHYGQPESASTSLPLTRSWLALVWHTAEQEWNEHLDSLSVQTTTHGSSIHGLPLTTLRAGGIVPMASNQSHGISSSATTGNLLLECTGEKVDVLVRLGLLNLVTAIEGLTQGTLPETLKLNFSRLRAVQAQLQKVVVMSISMLIFRQILVIEKVASSPAEMETIASRFVEQLNDLLDNIEDVGIKEVVEIMNQLSSSEGASTLKEEQLQSRKQMMSNLLGKSLQAGDPVFTKVSRAIYLALRAILFGGTGPRGKELAETALRKVGAAALLEKVMEGGEVLCMVATVSNQVHGSWYREVINSWN</sequence>
<protein>
    <recommendedName>
        <fullName evidence="5">T-complex protein 11</fullName>
    </recommendedName>
</protein>
<evidence type="ECO:0000313" key="4">
    <source>
        <dbReference type="Proteomes" id="UP001419268"/>
    </source>
</evidence>
<evidence type="ECO:0000256" key="2">
    <source>
        <dbReference type="SAM" id="MobiDB-lite"/>
    </source>
</evidence>
<feature type="compositionally biased region" description="Low complexity" evidence="2">
    <location>
        <begin position="605"/>
        <end position="614"/>
    </location>
</feature>
<dbReference type="AlphaFoldDB" id="A0AAP0IBI0"/>
<dbReference type="PANTHER" id="PTHR12832">
    <property type="entry name" value="TESTIS-SPECIFIC PROTEIN PBS13 T-COMPLEX 11"/>
    <property type="match status" value="1"/>
</dbReference>
<feature type="region of interest" description="Disordered" evidence="2">
    <location>
        <begin position="1"/>
        <end position="41"/>
    </location>
</feature>
<feature type="region of interest" description="Disordered" evidence="2">
    <location>
        <begin position="605"/>
        <end position="674"/>
    </location>
</feature>
<evidence type="ECO:0000256" key="1">
    <source>
        <dbReference type="ARBA" id="ARBA00010954"/>
    </source>
</evidence>
<dbReference type="EMBL" id="JBBNAG010000008">
    <property type="protein sequence ID" value="KAK9111751.1"/>
    <property type="molecule type" value="Genomic_DNA"/>
</dbReference>
<organism evidence="3 4">
    <name type="scientific">Stephania cephalantha</name>
    <dbReference type="NCBI Taxonomy" id="152367"/>
    <lineage>
        <taxon>Eukaryota</taxon>
        <taxon>Viridiplantae</taxon>
        <taxon>Streptophyta</taxon>
        <taxon>Embryophyta</taxon>
        <taxon>Tracheophyta</taxon>
        <taxon>Spermatophyta</taxon>
        <taxon>Magnoliopsida</taxon>
        <taxon>Ranunculales</taxon>
        <taxon>Menispermaceae</taxon>
        <taxon>Menispermoideae</taxon>
        <taxon>Cissampelideae</taxon>
        <taxon>Stephania</taxon>
    </lineage>
</organism>
<name>A0AAP0IBI0_9MAGN</name>
<dbReference type="PANTHER" id="PTHR12832:SF11">
    <property type="entry name" value="LD23868P"/>
    <property type="match status" value="1"/>
</dbReference>
<comment type="similarity">
    <text evidence="1">Belongs to the TCP11 family.</text>
</comment>
<feature type="compositionally biased region" description="Low complexity" evidence="2">
    <location>
        <begin position="1"/>
        <end position="11"/>
    </location>
</feature>
<feature type="region of interest" description="Disordered" evidence="2">
    <location>
        <begin position="79"/>
        <end position="104"/>
    </location>
</feature>
<evidence type="ECO:0008006" key="5">
    <source>
        <dbReference type="Google" id="ProtNLM"/>
    </source>
</evidence>
<reference evidence="3 4" key="1">
    <citation type="submission" date="2024-01" db="EMBL/GenBank/DDBJ databases">
        <title>Genome assemblies of Stephania.</title>
        <authorList>
            <person name="Yang L."/>
        </authorList>
    </citation>
    <scope>NUCLEOTIDE SEQUENCE [LARGE SCALE GENOMIC DNA]</scope>
    <source>
        <strain evidence="3">JXDWG</strain>
        <tissue evidence="3">Leaf</tissue>
    </source>
</reference>